<accession>A0A401FMI1</accession>
<evidence type="ECO:0000259" key="1">
    <source>
        <dbReference type="Pfam" id="PF03466"/>
    </source>
</evidence>
<dbReference type="Pfam" id="PF03466">
    <property type="entry name" value="LysR_substrate"/>
    <property type="match status" value="1"/>
</dbReference>
<evidence type="ECO:0000313" key="3">
    <source>
        <dbReference type="Proteomes" id="UP000286974"/>
    </source>
</evidence>
<dbReference type="Gene3D" id="3.40.190.10">
    <property type="entry name" value="Periplasmic binding protein-like II"/>
    <property type="match status" value="2"/>
</dbReference>
<dbReference type="Proteomes" id="UP000286974">
    <property type="component" value="Unassembled WGS sequence"/>
</dbReference>
<name>A0A401FMI1_9LACO</name>
<proteinExistence type="predicted"/>
<dbReference type="EMBL" id="BEXA01000003">
    <property type="protein sequence ID" value="GAY73553.1"/>
    <property type="molecule type" value="Genomic_DNA"/>
</dbReference>
<sequence>MISQDRFVGVCNQNHPFSGRQISIDELLTNQLLIREPGSGSRFIFENWLAGMNYDLSDFDQIISVGDIFTIQQLLSQNLGVSFMYQSAARSLPASFNLATFSLINFNISHELNMVYLPGTPKENLFASMAKLISQILSEQ</sequence>
<comment type="caution">
    <text evidence="2">The sequence shown here is derived from an EMBL/GenBank/DDBJ whole genome shotgun (WGS) entry which is preliminary data.</text>
</comment>
<keyword evidence="3" id="KW-1185">Reference proteome</keyword>
<organism evidence="2 3">
    <name type="scientific">Lentilactobacillus kosonis</name>
    <dbReference type="NCBI Taxonomy" id="2810561"/>
    <lineage>
        <taxon>Bacteria</taxon>
        <taxon>Bacillati</taxon>
        <taxon>Bacillota</taxon>
        <taxon>Bacilli</taxon>
        <taxon>Lactobacillales</taxon>
        <taxon>Lactobacillaceae</taxon>
        <taxon>Lentilactobacillus</taxon>
    </lineage>
</organism>
<feature type="domain" description="LysR substrate-binding" evidence="1">
    <location>
        <begin position="4"/>
        <end position="129"/>
    </location>
</feature>
<dbReference type="AlphaFoldDB" id="A0A401FMI1"/>
<dbReference type="InterPro" id="IPR005119">
    <property type="entry name" value="LysR_subst-bd"/>
</dbReference>
<dbReference type="OrthoDB" id="9785745at2"/>
<reference evidence="2 3" key="1">
    <citation type="submission" date="2017-11" db="EMBL/GenBank/DDBJ databases">
        <title>Draft Genome Sequence of Lactobacillus curieae NBRC 111893 isolated from Koso, a Japanese sugar-Vegetable Fermented Beverage.</title>
        <authorList>
            <person name="Chiou T.Y."/>
            <person name="Oshima K."/>
            <person name="Suda W."/>
            <person name="Hattori M."/>
            <person name="Takahashi T."/>
        </authorList>
    </citation>
    <scope>NUCLEOTIDE SEQUENCE [LARGE SCALE GENOMIC DNA]</scope>
    <source>
        <strain evidence="2 3">NBRC111893</strain>
    </source>
</reference>
<evidence type="ECO:0000313" key="2">
    <source>
        <dbReference type="EMBL" id="GAY73553.1"/>
    </source>
</evidence>
<dbReference type="SUPFAM" id="SSF53850">
    <property type="entry name" value="Periplasmic binding protein-like II"/>
    <property type="match status" value="1"/>
</dbReference>
<protein>
    <submittedName>
        <fullName evidence="2">LysR family transcriptional regulator YeiE</fullName>
    </submittedName>
</protein>
<gene>
    <name evidence="2" type="ORF">NBRC111893_1699</name>
</gene>
<dbReference type="RefSeq" id="WP_160114459.1">
    <property type="nucleotide sequence ID" value="NZ_BEXA01000003.1"/>
</dbReference>